<feature type="compositionally biased region" description="Low complexity" evidence="1">
    <location>
        <begin position="1"/>
        <end position="21"/>
    </location>
</feature>
<dbReference type="EMBL" id="HBHJ01032990">
    <property type="protein sequence ID" value="CAD9710868.1"/>
    <property type="molecule type" value="Transcribed_RNA"/>
</dbReference>
<proteinExistence type="predicted"/>
<feature type="region of interest" description="Disordered" evidence="1">
    <location>
        <begin position="410"/>
        <end position="477"/>
    </location>
</feature>
<feature type="region of interest" description="Disordered" evidence="1">
    <location>
        <begin position="85"/>
        <end position="193"/>
    </location>
</feature>
<feature type="region of interest" description="Disordered" evidence="1">
    <location>
        <begin position="1"/>
        <end position="50"/>
    </location>
</feature>
<feature type="compositionally biased region" description="Basic and acidic residues" evidence="1">
    <location>
        <begin position="137"/>
        <end position="146"/>
    </location>
</feature>
<protein>
    <submittedName>
        <fullName evidence="2">Uncharacterized protein</fullName>
    </submittedName>
</protein>
<evidence type="ECO:0000313" key="2">
    <source>
        <dbReference type="EMBL" id="CAD9710868.1"/>
    </source>
</evidence>
<feature type="compositionally biased region" description="Low complexity" evidence="1">
    <location>
        <begin position="442"/>
        <end position="465"/>
    </location>
</feature>
<accession>A0A7S2SWP8</accession>
<reference evidence="2" key="1">
    <citation type="submission" date="2021-01" db="EMBL/GenBank/DDBJ databases">
        <authorList>
            <person name="Corre E."/>
            <person name="Pelletier E."/>
            <person name="Niang G."/>
            <person name="Scheremetjew M."/>
            <person name="Finn R."/>
            <person name="Kale V."/>
            <person name="Holt S."/>
            <person name="Cochrane G."/>
            <person name="Meng A."/>
            <person name="Brown T."/>
            <person name="Cohen L."/>
        </authorList>
    </citation>
    <scope>NUCLEOTIDE SEQUENCE</scope>
    <source>
        <strain evidence="2">CCMP1243</strain>
    </source>
</reference>
<organism evidence="2">
    <name type="scientific">Rhizochromulina marina</name>
    <dbReference type="NCBI Taxonomy" id="1034831"/>
    <lineage>
        <taxon>Eukaryota</taxon>
        <taxon>Sar</taxon>
        <taxon>Stramenopiles</taxon>
        <taxon>Ochrophyta</taxon>
        <taxon>Dictyochophyceae</taxon>
        <taxon>Rhizochromulinales</taxon>
        <taxon>Rhizochromulina</taxon>
    </lineage>
</organism>
<name>A0A7S2SWP8_9STRA</name>
<gene>
    <name evidence="2" type="ORF">RMAR1173_LOCUS21862</name>
</gene>
<feature type="region of interest" description="Disordered" evidence="1">
    <location>
        <begin position="281"/>
        <end position="326"/>
    </location>
</feature>
<dbReference type="AlphaFoldDB" id="A0A7S2SWP8"/>
<sequence length="499" mass="54083">MPSSPRSASWSSSSASQPLRSILKNTNSDSDERRGQGKVHKTLATPSAGLGSMILRSFSSSFSSHNLSSNSMTLAGSGNSLLDEATAAELSGPSPKAGNRGRALSPRRSRGRTSRATTQSPRHYSPSPVRRPTAAPLKKDRRDPVRSRAKSPLKGWKPRSGGKAEGGEGADAERSPGIVPRPGKKGSVSSTGALDEANKHVGFARVQVQECEQQVVKDEDGKLLLTMAYRPTLELIRNVSSFEEKRRKEGRKSFRSFGTQAMSEDEIKMAVIAGKATFLNANSLEQPPDSDSEAERRERRRVTRGLRPIASFRNSKGEEQEDGSDEEVFVVEPANSSGTIVSPHHKQETGLVLFLHSIHPECTMYEELLLDMDVQRPYDLVAKNIAIDDLVQSGVRWGYARKMIQAAKALPPLPPSPAHHHHHSHSGHHHHLHRARGPRSTEAAAAAADGGDPANQDGAAAAAAQEGEERREEQVDSFGSLGNLMDFGARLFNFANTES</sequence>
<feature type="compositionally biased region" description="Basic residues" evidence="1">
    <location>
        <begin position="418"/>
        <end position="437"/>
    </location>
</feature>
<evidence type="ECO:0000256" key="1">
    <source>
        <dbReference type="SAM" id="MobiDB-lite"/>
    </source>
</evidence>